<dbReference type="Proteomes" id="UP001254848">
    <property type="component" value="Unassembled WGS sequence"/>
</dbReference>
<comment type="caution">
    <text evidence="1">The sequence shown here is derived from an EMBL/GenBank/DDBJ whole genome shotgun (WGS) entry which is preliminary data.</text>
</comment>
<organism evidence="1 2">
    <name type="scientific">Anaeroselena agilis</name>
    <dbReference type="NCBI Taxonomy" id="3063788"/>
    <lineage>
        <taxon>Bacteria</taxon>
        <taxon>Bacillati</taxon>
        <taxon>Bacillota</taxon>
        <taxon>Negativicutes</taxon>
        <taxon>Acetonemataceae</taxon>
        <taxon>Anaeroselena</taxon>
    </lineage>
</organism>
<name>A0ABU3NVV3_9FIRM</name>
<evidence type="ECO:0000313" key="1">
    <source>
        <dbReference type="EMBL" id="MDT8900949.1"/>
    </source>
</evidence>
<dbReference type="EMBL" id="JAUOZS010000001">
    <property type="protein sequence ID" value="MDT8900949.1"/>
    <property type="molecule type" value="Genomic_DNA"/>
</dbReference>
<sequence>MAININTVARPPILPTSIDDDGRLFIKGLKDYLNRLSLVVEQLTDAVREIDSRLEKLEHPDA</sequence>
<accession>A0ABU3NVV3</accession>
<dbReference type="RefSeq" id="WP_413779480.1">
    <property type="nucleotide sequence ID" value="NZ_JAUOZS010000001.1"/>
</dbReference>
<proteinExistence type="predicted"/>
<evidence type="ECO:0000313" key="2">
    <source>
        <dbReference type="Proteomes" id="UP001254848"/>
    </source>
</evidence>
<protein>
    <submittedName>
        <fullName evidence="1">Uncharacterized protein</fullName>
    </submittedName>
</protein>
<gene>
    <name evidence="1" type="ORF">Q4T40_06855</name>
</gene>
<reference evidence="1 2" key="1">
    <citation type="submission" date="2023-07" db="EMBL/GenBank/DDBJ databases">
        <title>The novel representative of Negativicutes class, Anaeroselena agilis gen. nov. sp. nov.</title>
        <authorList>
            <person name="Prokofeva M.I."/>
            <person name="Elcheninov A.G."/>
            <person name="Klyukina A."/>
            <person name="Kublanov I.V."/>
            <person name="Frolov E.N."/>
            <person name="Podosokorskaya O.A."/>
        </authorList>
    </citation>
    <scope>NUCLEOTIDE SEQUENCE [LARGE SCALE GENOMIC DNA]</scope>
    <source>
        <strain evidence="1 2">4137-cl</strain>
    </source>
</reference>
<keyword evidence="2" id="KW-1185">Reference proteome</keyword>